<dbReference type="GO" id="GO:0005829">
    <property type="term" value="C:cytosol"/>
    <property type="evidence" value="ECO:0007669"/>
    <property type="project" value="TreeGrafter"/>
</dbReference>
<evidence type="ECO:0000313" key="2">
    <source>
        <dbReference type="Proteomes" id="UP000602647"/>
    </source>
</evidence>
<keyword evidence="2" id="KW-1185">Reference proteome</keyword>
<dbReference type="InterPro" id="IPR023214">
    <property type="entry name" value="HAD_sf"/>
</dbReference>
<dbReference type="GO" id="GO:0008967">
    <property type="term" value="F:phosphoglycolate phosphatase activity"/>
    <property type="evidence" value="ECO:0007669"/>
    <property type="project" value="TreeGrafter"/>
</dbReference>
<organism evidence="1 2">
    <name type="scientific">Zhenpiania hominis</name>
    <dbReference type="NCBI Taxonomy" id="2763644"/>
    <lineage>
        <taxon>Bacteria</taxon>
        <taxon>Bacillati</taxon>
        <taxon>Bacillota</taxon>
        <taxon>Clostridia</taxon>
        <taxon>Peptostreptococcales</taxon>
        <taxon>Anaerovoracaceae</taxon>
        <taxon>Zhenpiania</taxon>
    </lineage>
</organism>
<accession>A0A923SR64</accession>
<protein>
    <submittedName>
        <fullName evidence="1">HAD family hydrolase</fullName>
    </submittedName>
</protein>
<keyword evidence="1" id="KW-0378">Hydrolase</keyword>
<dbReference type="AlphaFoldDB" id="A0A923SR64"/>
<dbReference type="PANTHER" id="PTHR43434">
    <property type="entry name" value="PHOSPHOGLYCOLATE PHOSPHATASE"/>
    <property type="match status" value="1"/>
</dbReference>
<dbReference type="NCBIfam" id="TIGR01509">
    <property type="entry name" value="HAD-SF-IA-v3"/>
    <property type="match status" value="1"/>
</dbReference>
<name>A0A923SR64_9FIRM</name>
<proteinExistence type="predicted"/>
<gene>
    <name evidence="1" type="ORF">H9L42_10945</name>
</gene>
<dbReference type="NCBIfam" id="TIGR01549">
    <property type="entry name" value="HAD-SF-IA-v1"/>
    <property type="match status" value="1"/>
</dbReference>
<dbReference type="InterPro" id="IPR036412">
    <property type="entry name" value="HAD-like_sf"/>
</dbReference>
<dbReference type="Gene3D" id="1.10.150.240">
    <property type="entry name" value="Putative phosphatase, domain 2"/>
    <property type="match status" value="1"/>
</dbReference>
<dbReference type="Proteomes" id="UP000602647">
    <property type="component" value="Unassembled WGS sequence"/>
</dbReference>
<comment type="caution">
    <text evidence="1">The sequence shown here is derived from an EMBL/GenBank/DDBJ whole genome shotgun (WGS) entry which is preliminary data.</text>
</comment>
<dbReference type="PANTHER" id="PTHR43434:SF1">
    <property type="entry name" value="PHOSPHOGLYCOLATE PHOSPHATASE"/>
    <property type="match status" value="1"/>
</dbReference>
<sequence>MDGTLLDTLEDLKDAVNEGLSVKGYPARSLEEIRQFVGNGVGVLLRNAVPEGTSEADMEVCLEAFKAHYAKHWQDKTKPYDGILQLLADLKASGKKTAVISNKYDEAVVQLCKDYFPEFFDAARGERAGVPRKPAPDGIYSILEELGSVKEHAVYVGDSEVDMETAKNAGLVSVGVTWGFRDRELLEEKGADYIIESPAQLLEIVK</sequence>
<reference evidence="1" key="1">
    <citation type="submission" date="2020-08" db="EMBL/GenBank/DDBJ databases">
        <title>Genome public.</title>
        <authorList>
            <person name="Liu C."/>
            <person name="Sun Q."/>
        </authorList>
    </citation>
    <scope>NUCLEOTIDE SEQUENCE</scope>
    <source>
        <strain evidence="1">BX12</strain>
    </source>
</reference>
<evidence type="ECO:0000313" key="1">
    <source>
        <dbReference type="EMBL" id="MBC6680336.1"/>
    </source>
</evidence>
<dbReference type="InterPro" id="IPR050155">
    <property type="entry name" value="HAD-like_hydrolase_sf"/>
</dbReference>
<dbReference type="Pfam" id="PF13419">
    <property type="entry name" value="HAD_2"/>
    <property type="match status" value="1"/>
</dbReference>
<dbReference type="Gene3D" id="3.40.50.1000">
    <property type="entry name" value="HAD superfamily/HAD-like"/>
    <property type="match status" value="1"/>
</dbReference>
<dbReference type="EMBL" id="JACRYT010000012">
    <property type="protein sequence ID" value="MBC6680336.1"/>
    <property type="molecule type" value="Genomic_DNA"/>
</dbReference>
<dbReference type="InterPro" id="IPR006439">
    <property type="entry name" value="HAD-SF_hydro_IA"/>
</dbReference>
<dbReference type="SUPFAM" id="SSF56784">
    <property type="entry name" value="HAD-like"/>
    <property type="match status" value="1"/>
</dbReference>
<dbReference type="InterPro" id="IPR023198">
    <property type="entry name" value="PGP-like_dom2"/>
</dbReference>
<dbReference type="GO" id="GO:0006281">
    <property type="term" value="P:DNA repair"/>
    <property type="evidence" value="ECO:0007669"/>
    <property type="project" value="TreeGrafter"/>
</dbReference>
<dbReference type="InterPro" id="IPR041492">
    <property type="entry name" value="HAD_2"/>
</dbReference>